<dbReference type="PIRSF" id="PIRSF000524">
    <property type="entry name" value="SPT"/>
    <property type="match status" value="1"/>
</dbReference>
<comment type="catalytic activity">
    <reaction evidence="6 7">
        <text>(2-aminoethyl)phosphonate + pyruvate = phosphonoacetaldehyde + L-alanine</text>
        <dbReference type="Rhea" id="RHEA:17021"/>
        <dbReference type="ChEBI" id="CHEBI:15361"/>
        <dbReference type="ChEBI" id="CHEBI:57418"/>
        <dbReference type="ChEBI" id="CHEBI:57972"/>
        <dbReference type="ChEBI" id="CHEBI:58383"/>
        <dbReference type="EC" id="2.6.1.37"/>
    </reaction>
</comment>
<dbReference type="EMBL" id="JBBNGJ010000008">
    <property type="protein sequence ID" value="MEQ2593373.1"/>
    <property type="molecule type" value="Genomic_DNA"/>
</dbReference>
<dbReference type="NCBIfam" id="NF010006">
    <property type="entry name" value="PRK13479.1"/>
    <property type="match status" value="1"/>
</dbReference>
<proteinExistence type="inferred from homology"/>
<keyword evidence="2 7" id="KW-0032">Aminotransferase</keyword>
<dbReference type="NCBIfam" id="TIGR03301">
    <property type="entry name" value="PhnW-AepZ"/>
    <property type="match status" value="1"/>
</dbReference>
<comment type="subunit">
    <text evidence="7">Homodimer.</text>
</comment>
<dbReference type="Gene3D" id="3.40.640.10">
    <property type="entry name" value="Type I PLP-dependent aspartate aminotransferase-like (Major domain)"/>
    <property type="match status" value="1"/>
</dbReference>
<comment type="caution">
    <text evidence="9">The sequence shown here is derived from an EMBL/GenBank/DDBJ whole genome shotgun (WGS) entry which is preliminary data.</text>
</comment>
<dbReference type="SUPFAM" id="SSF53383">
    <property type="entry name" value="PLP-dependent transferases"/>
    <property type="match status" value="1"/>
</dbReference>
<organism evidence="9 10">
    <name type="scientific">Coprococcus aceti</name>
    <dbReference type="NCBI Taxonomy" id="2981786"/>
    <lineage>
        <taxon>Bacteria</taxon>
        <taxon>Bacillati</taxon>
        <taxon>Bacillota</taxon>
        <taxon>Clostridia</taxon>
        <taxon>Lachnospirales</taxon>
        <taxon>Lachnospiraceae</taxon>
        <taxon>Coprococcus</taxon>
    </lineage>
</organism>
<keyword evidence="3 7" id="KW-0808">Transferase</keyword>
<feature type="modified residue" description="N6-(pyridoxal phosphate)lysine" evidence="7">
    <location>
        <position position="190"/>
    </location>
</feature>
<keyword evidence="10" id="KW-1185">Reference proteome</keyword>
<dbReference type="InterPro" id="IPR024169">
    <property type="entry name" value="SP_NH2Trfase/AEP_transaminase"/>
</dbReference>
<dbReference type="Proteomes" id="UP001494672">
    <property type="component" value="Unassembled WGS sequence"/>
</dbReference>
<evidence type="ECO:0000259" key="8">
    <source>
        <dbReference type="Pfam" id="PF00266"/>
    </source>
</evidence>
<dbReference type="InterPro" id="IPR012703">
    <property type="entry name" value="NH2EtPonate_pyrv_transaminase"/>
</dbReference>
<evidence type="ECO:0000256" key="2">
    <source>
        <dbReference type="ARBA" id="ARBA00022576"/>
    </source>
</evidence>
<dbReference type="Pfam" id="PF00266">
    <property type="entry name" value="Aminotran_5"/>
    <property type="match status" value="1"/>
</dbReference>
<sequence length="365" mass="40965">MYKLLTPGPLTTTDTVKREMLVDHCTWDDDYKSITQNIRKELLELVHVTEDEYTVVLMQGSGTFGVESVVTSSVGSDDKILVCENGAYGSRMAELARRAGRNVVVYHEDYNKMPDADKVRDILAKDPAITHVGMIHSETTSGILNDIESVGKVVKAAGRTFIVDGMSSFAGVDIDVKGIGIDFIISSANKCVQGVPGFSFIICNRKELMKCQGKCNSLSLDLYDQWETMEKDGKWRFTSPTHVVLAFAKALEELKAEGGVTARAKRYRENNRILVERMRKMGIKTYIDDAHQGPIITTFFTPKVENYSFAEMYEYIKERGYAIYPGKVTDADTFRIGNIGEIYKDDINKVCDIIEEYFDKCHAGK</sequence>
<dbReference type="PANTHER" id="PTHR42778:SF1">
    <property type="entry name" value="2-AMINOETHYLPHOSPHONATE--PYRUVATE TRANSAMINASE"/>
    <property type="match status" value="1"/>
</dbReference>
<dbReference type="NCBIfam" id="TIGR02326">
    <property type="entry name" value="transamin_PhnW"/>
    <property type="match status" value="1"/>
</dbReference>
<reference evidence="9 10" key="1">
    <citation type="submission" date="2024-04" db="EMBL/GenBank/DDBJ databases">
        <title>Human intestinal bacterial collection.</title>
        <authorList>
            <person name="Pauvert C."/>
            <person name="Hitch T.C.A."/>
            <person name="Clavel T."/>
        </authorList>
    </citation>
    <scope>NUCLEOTIDE SEQUENCE [LARGE SCALE GENOMIC DNA]</scope>
    <source>
        <strain evidence="9 10">CLA-AA-H181</strain>
    </source>
</reference>
<dbReference type="HAMAP" id="MF_01376">
    <property type="entry name" value="PhnW_aminotrans_5"/>
    <property type="match status" value="1"/>
</dbReference>
<name>A0ABV1IAY1_9FIRM</name>
<comment type="cofactor">
    <cofactor evidence="1 7">
        <name>pyridoxal 5'-phosphate</name>
        <dbReference type="ChEBI" id="CHEBI:597326"/>
    </cofactor>
</comment>
<dbReference type="Gene3D" id="3.90.1150.10">
    <property type="entry name" value="Aspartate Aminotransferase, domain 1"/>
    <property type="match status" value="1"/>
</dbReference>
<dbReference type="InterPro" id="IPR015422">
    <property type="entry name" value="PyrdxlP-dep_Trfase_small"/>
</dbReference>
<dbReference type="InterPro" id="IPR015421">
    <property type="entry name" value="PyrdxlP-dep_Trfase_major"/>
</dbReference>
<dbReference type="PANTHER" id="PTHR42778">
    <property type="entry name" value="2-AMINOETHYLPHOSPHONATE--PYRUVATE TRANSAMINASE"/>
    <property type="match status" value="1"/>
</dbReference>
<evidence type="ECO:0000313" key="10">
    <source>
        <dbReference type="Proteomes" id="UP001494672"/>
    </source>
</evidence>
<dbReference type="InterPro" id="IPR000192">
    <property type="entry name" value="Aminotrans_V_dom"/>
</dbReference>
<accession>A0ABV1IAY1</accession>
<dbReference type="InterPro" id="IPR015424">
    <property type="entry name" value="PyrdxlP-dep_Trfase"/>
</dbReference>
<gene>
    <name evidence="7" type="primary">phnW</name>
    <name evidence="9" type="ORF">AAAU18_10690</name>
</gene>
<comment type="function">
    <text evidence="7">Involved in phosphonate degradation.</text>
</comment>
<evidence type="ECO:0000256" key="5">
    <source>
        <dbReference type="ARBA" id="ARBA00023317"/>
    </source>
</evidence>
<evidence type="ECO:0000313" key="9">
    <source>
        <dbReference type="EMBL" id="MEQ2593373.1"/>
    </source>
</evidence>
<protein>
    <recommendedName>
        <fullName evidence="7">2-aminoethylphosphonate--pyruvate transaminase</fullName>
        <ecNumber evidence="7">2.6.1.37</ecNumber>
    </recommendedName>
    <alternativeName>
        <fullName evidence="7">2-aminoethylphosphonate aminotransferase</fullName>
    </alternativeName>
    <alternativeName>
        <fullName evidence="7">AEP transaminase</fullName>
        <shortName evidence="7">AEPT</shortName>
    </alternativeName>
</protein>
<evidence type="ECO:0000256" key="3">
    <source>
        <dbReference type="ARBA" id="ARBA00022679"/>
    </source>
</evidence>
<dbReference type="RefSeq" id="WP_022215787.1">
    <property type="nucleotide sequence ID" value="NZ_JBBNGJ010000008.1"/>
</dbReference>
<evidence type="ECO:0000256" key="4">
    <source>
        <dbReference type="ARBA" id="ARBA00022898"/>
    </source>
</evidence>
<evidence type="ECO:0000256" key="7">
    <source>
        <dbReference type="HAMAP-Rule" id="MF_01376"/>
    </source>
</evidence>
<dbReference type="EC" id="2.6.1.37" evidence="7"/>
<dbReference type="GO" id="GO:0047304">
    <property type="term" value="F:2-aminoethylphosphonate-pyruvate transaminase activity"/>
    <property type="evidence" value="ECO:0007669"/>
    <property type="project" value="UniProtKB-EC"/>
</dbReference>
<evidence type="ECO:0000256" key="6">
    <source>
        <dbReference type="ARBA" id="ARBA00049460"/>
    </source>
</evidence>
<keyword evidence="4 7" id="KW-0663">Pyridoxal phosphate</keyword>
<comment type="similarity">
    <text evidence="7">Belongs to the class-V pyridoxal-phosphate-dependent aminotransferase family. PhnW subfamily.</text>
</comment>
<evidence type="ECO:0000256" key="1">
    <source>
        <dbReference type="ARBA" id="ARBA00001933"/>
    </source>
</evidence>
<keyword evidence="5 7" id="KW-0670">Pyruvate</keyword>
<feature type="domain" description="Aminotransferase class V" evidence="8">
    <location>
        <begin position="31"/>
        <end position="324"/>
    </location>
</feature>